<comment type="caution">
    <text evidence="5">The sequence shown here is derived from an EMBL/GenBank/DDBJ whole genome shotgun (WGS) entry which is preliminary data.</text>
</comment>
<keyword evidence="2" id="KW-0274">FAD</keyword>
<reference evidence="5 6" key="1">
    <citation type="submission" date="2017-03" db="EMBL/GenBank/DDBJ databases">
        <title>Genomes of endolithic fungi from Antarctica.</title>
        <authorList>
            <person name="Coleine C."/>
            <person name="Masonjones S."/>
            <person name="Stajich J.E."/>
        </authorList>
    </citation>
    <scope>NUCLEOTIDE SEQUENCE [LARGE SCALE GENOMIC DNA]</scope>
    <source>
        <strain evidence="5 6">CCFEE 6314</strain>
    </source>
</reference>
<dbReference type="InterPro" id="IPR036188">
    <property type="entry name" value="FAD/NAD-bd_sf"/>
</dbReference>
<dbReference type="OrthoDB" id="10016252at2759"/>
<sequence length="424" mass="46948">MEEGAENATVIIAGAGPVGLLIALRLGQQGVKTLVLEAHDTLLPTTRAMVYMPVVNSVLRDLGILELVMQHAFLNTEGVVWRDPQGRVLARLPLGNNTSSTSVHDPDFEGVLLIGQAKMNGLILQEIQKYPSVQVIFGHRVVGIADNSDMDFVEVMTTHANVVDGDRTWKAQYVLGCDGTNSSVRRAMCIPFEGFTWPDFRMVGTDVVYDFISENGWTPLNFVVDDETDAAAVVAYTGEDDPQRHGPLWRIAFLEDSSLPSSKDEVRARALNRIPTYLKPTKDFTLARADVFWMHQRCARQARKGRILLAGDALHCNNPVGGLGLTSGILDAFAYGNALTRVLVQGEDESLLTRCADSRRHAWLDATDQLSRANLKRIRAIKPEDTSVRADFFRKLNEDQLFPAVVRRNMDTMLPEAFGIKVES</sequence>
<keyword evidence="3" id="KW-0560">Oxidoreductase</keyword>
<name>A0A438NBS4_EXOME</name>
<evidence type="ECO:0000259" key="4">
    <source>
        <dbReference type="Pfam" id="PF01494"/>
    </source>
</evidence>
<organism evidence="5 6">
    <name type="scientific">Exophiala mesophila</name>
    <name type="common">Black yeast-like fungus</name>
    <dbReference type="NCBI Taxonomy" id="212818"/>
    <lineage>
        <taxon>Eukaryota</taxon>
        <taxon>Fungi</taxon>
        <taxon>Dikarya</taxon>
        <taxon>Ascomycota</taxon>
        <taxon>Pezizomycotina</taxon>
        <taxon>Eurotiomycetes</taxon>
        <taxon>Chaetothyriomycetidae</taxon>
        <taxon>Chaetothyriales</taxon>
        <taxon>Herpotrichiellaceae</taxon>
        <taxon>Exophiala</taxon>
    </lineage>
</organism>
<dbReference type="Gene3D" id="3.30.9.10">
    <property type="entry name" value="D-Amino Acid Oxidase, subunit A, domain 2"/>
    <property type="match status" value="1"/>
</dbReference>
<dbReference type="InterPro" id="IPR050631">
    <property type="entry name" value="PheA/TfdB_FAD_monoxygenase"/>
</dbReference>
<dbReference type="PRINTS" id="PR00420">
    <property type="entry name" value="RNGMNOXGNASE"/>
</dbReference>
<dbReference type="InterPro" id="IPR002938">
    <property type="entry name" value="FAD-bd"/>
</dbReference>
<dbReference type="VEuPathDB" id="FungiDB:PV10_05459"/>
<proteinExistence type="predicted"/>
<dbReference type="Gene3D" id="3.50.50.60">
    <property type="entry name" value="FAD/NAD(P)-binding domain"/>
    <property type="match status" value="1"/>
</dbReference>
<dbReference type="Pfam" id="PF01494">
    <property type="entry name" value="FAD_binding_3"/>
    <property type="match status" value="1"/>
</dbReference>
<evidence type="ECO:0000256" key="3">
    <source>
        <dbReference type="ARBA" id="ARBA00023002"/>
    </source>
</evidence>
<dbReference type="PANTHER" id="PTHR43476">
    <property type="entry name" value="3-(3-HYDROXY-PHENYL)PROPIONATE/3-HYDROXYCINNAMIC ACID HYDROXYLASE"/>
    <property type="match status" value="1"/>
</dbReference>
<accession>A0A438NBS4</accession>
<dbReference type="AlphaFoldDB" id="A0A438NBS4"/>
<evidence type="ECO:0000313" key="6">
    <source>
        <dbReference type="Proteomes" id="UP000288859"/>
    </source>
</evidence>
<feature type="domain" description="FAD-binding" evidence="4">
    <location>
        <begin position="8"/>
        <end position="363"/>
    </location>
</feature>
<protein>
    <recommendedName>
        <fullName evidence="4">FAD-binding domain-containing protein</fullName>
    </recommendedName>
</protein>
<dbReference type="PANTHER" id="PTHR43476:SF5">
    <property type="entry name" value="FAD-DEPENDENT MONOOXYGENASE"/>
    <property type="match status" value="1"/>
</dbReference>
<dbReference type="GO" id="GO:0016491">
    <property type="term" value="F:oxidoreductase activity"/>
    <property type="evidence" value="ECO:0007669"/>
    <property type="project" value="UniProtKB-KW"/>
</dbReference>
<gene>
    <name evidence="5" type="ORF">B0A52_02362</name>
</gene>
<evidence type="ECO:0000256" key="1">
    <source>
        <dbReference type="ARBA" id="ARBA00022630"/>
    </source>
</evidence>
<evidence type="ECO:0000256" key="2">
    <source>
        <dbReference type="ARBA" id="ARBA00022827"/>
    </source>
</evidence>
<keyword evidence="1" id="KW-0285">Flavoprotein</keyword>
<dbReference type="EMBL" id="NAJM01000009">
    <property type="protein sequence ID" value="RVX73234.1"/>
    <property type="molecule type" value="Genomic_DNA"/>
</dbReference>
<dbReference type="SUPFAM" id="SSF51905">
    <property type="entry name" value="FAD/NAD(P)-binding domain"/>
    <property type="match status" value="1"/>
</dbReference>
<dbReference type="GO" id="GO:0071949">
    <property type="term" value="F:FAD binding"/>
    <property type="evidence" value="ECO:0007669"/>
    <property type="project" value="InterPro"/>
</dbReference>
<evidence type="ECO:0000313" key="5">
    <source>
        <dbReference type="EMBL" id="RVX73234.1"/>
    </source>
</evidence>
<dbReference type="Proteomes" id="UP000288859">
    <property type="component" value="Unassembled WGS sequence"/>
</dbReference>